<name>A0A183L5Z9_9TREM</name>
<evidence type="ECO:0000313" key="1">
    <source>
        <dbReference type="EMBL" id="VDP80113.1"/>
    </source>
</evidence>
<dbReference type="STRING" id="6186.A0A183L5Z9"/>
<accession>A0A183L5Z9</accession>
<reference evidence="1 2" key="2">
    <citation type="submission" date="2018-11" db="EMBL/GenBank/DDBJ databases">
        <authorList>
            <consortium name="Pathogen Informatics"/>
        </authorList>
    </citation>
    <scope>NUCLEOTIDE SEQUENCE [LARGE SCALE GENOMIC DNA]</scope>
    <source>
        <strain evidence="1">Dakar</strain>
        <strain evidence="2">Dakar, Senegal</strain>
    </source>
</reference>
<organism evidence="3">
    <name type="scientific">Schistosoma curassoni</name>
    <dbReference type="NCBI Taxonomy" id="6186"/>
    <lineage>
        <taxon>Eukaryota</taxon>
        <taxon>Metazoa</taxon>
        <taxon>Spiralia</taxon>
        <taxon>Lophotrochozoa</taxon>
        <taxon>Platyhelminthes</taxon>
        <taxon>Trematoda</taxon>
        <taxon>Digenea</taxon>
        <taxon>Strigeidida</taxon>
        <taxon>Schistosomatoidea</taxon>
        <taxon>Schistosomatidae</taxon>
        <taxon>Schistosoma</taxon>
    </lineage>
</organism>
<dbReference type="EMBL" id="UZAK01050612">
    <property type="protein sequence ID" value="VDP80113.1"/>
    <property type="molecule type" value="Genomic_DNA"/>
</dbReference>
<sequence>SINDSEDELFDELIRGNFDSPIPNPTDYDLNSVDYDEIAYDDQLSSTSTSLLLDNSNPIYQSTNNSLISTEN</sequence>
<keyword evidence="2" id="KW-1185">Reference proteome</keyword>
<proteinExistence type="predicted"/>
<dbReference type="AlphaFoldDB" id="A0A183L5Z9"/>
<dbReference type="Proteomes" id="UP000279833">
    <property type="component" value="Unassembled WGS sequence"/>
</dbReference>
<evidence type="ECO:0000313" key="2">
    <source>
        <dbReference type="Proteomes" id="UP000279833"/>
    </source>
</evidence>
<gene>
    <name evidence="1" type="ORF">SCUD_LOCUS22767</name>
</gene>
<dbReference type="WBParaSite" id="SCUD_0002277001-mRNA-1">
    <property type="protein sequence ID" value="SCUD_0002277001-mRNA-1"/>
    <property type="gene ID" value="SCUD_0002277001"/>
</dbReference>
<evidence type="ECO:0000313" key="3">
    <source>
        <dbReference type="WBParaSite" id="SCUD_0002277001-mRNA-1"/>
    </source>
</evidence>
<reference evidence="3" key="1">
    <citation type="submission" date="2016-06" db="UniProtKB">
        <authorList>
            <consortium name="WormBaseParasite"/>
        </authorList>
    </citation>
    <scope>IDENTIFICATION</scope>
</reference>
<protein>
    <submittedName>
        <fullName evidence="3">Reverse transcriptase domain-containing protein</fullName>
    </submittedName>
</protein>